<evidence type="ECO:0000313" key="2">
    <source>
        <dbReference type="EMBL" id="PIA91528.1"/>
    </source>
</evidence>
<gene>
    <name evidence="2" type="ORF">CB0940_09983</name>
    <name evidence="3" type="ORF">RHO25_010319</name>
</gene>
<feature type="compositionally biased region" description="Basic and acidic residues" evidence="1">
    <location>
        <begin position="29"/>
        <end position="46"/>
    </location>
</feature>
<dbReference type="OrthoDB" id="3633128at2759"/>
<name>A0A2G5HG66_CERBT</name>
<organism evidence="2 4">
    <name type="scientific">Cercospora beticola</name>
    <name type="common">Sugarbeet leaf spot fungus</name>
    <dbReference type="NCBI Taxonomy" id="122368"/>
    <lineage>
        <taxon>Eukaryota</taxon>
        <taxon>Fungi</taxon>
        <taxon>Dikarya</taxon>
        <taxon>Ascomycota</taxon>
        <taxon>Pezizomycotina</taxon>
        <taxon>Dothideomycetes</taxon>
        <taxon>Dothideomycetidae</taxon>
        <taxon>Mycosphaerellales</taxon>
        <taxon>Mycosphaerellaceae</taxon>
        <taxon>Cercospora</taxon>
    </lineage>
</organism>
<dbReference type="EMBL" id="LKMD01000106">
    <property type="protein sequence ID" value="PIA91528.1"/>
    <property type="molecule type" value="Genomic_DNA"/>
</dbReference>
<keyword evidence="5" id="KW-1185">Reference proteome</keyword>
<dbReference type="EMBL" id="CP134190">
    <property type="protein sequence ID" value="WPB05665.1"/>
    <property type="molecule type" value="Genomic_DNA"/>
</dbReference>
<dbReference type="AlphaFoldDB" id="A0A2G5HG66"/>
<evidence type="ECO:0000256" key="1">
    <source>
        <dbReference type="SAM" id="MobiDB-lite"/>
    </source>
</evidence>
<dbReference type="Proteomes" id="UP001302367">
    <property type="component" value="Chromosome 7"/>
</dbReference>
<evidence type="ECO:0000313" key="5">
    <source>
        <dbReference type="Proteomes" id="UP001302367"/>
    </source>
</evidence>
<feature type="region of interest" description="Disordered" evidence="1">
    <location>
        <begin position="10"/>
        <end position="47"/>
    </location>
</feature>
<evidence type="ECO:0000313" key="3">
    <source>
        <dbReference type="EMBL" id="WPB05665.1"/>
    </source>
</evidence>
<sequence>MCSHWAAALSRSIEHKKGSTNPRPNNHGRQHDNHLQPKLNYNKDTRPPAAATTFSMKVSLLAAIPAIGAALAAPAVTGDSEAVSVRVHSSDGTESTHSVTLGEYVQVEGKDIDRIDLTSSASCTDGSLTCQPIWYFSSSGPIVGLDFTPSKPGYPRSTFGNGEVNSVGVTCSCSSLLLSARDNTTSSLLIKITNVDGTIKSGPLILDEYKEFSSRDIAEVSIGGWSPGLNLLDVHCQPTWNFTDSGPIVGLDFAGNEVGTPNRVFGNGRVDTVGLRCSSSPSLMAREDKDGYITIDVLGGHGVKRVDWIVAGQVREYNAIAFKDTLDSVQIDSTDPDSEGVTCQPTWYFSDTGPVVGPTITPSEPGSPAQTFGNGHCTKVSIKCSRSPQLLARADDSKPSVDIVFRESDGKSGSVTAPVGVGAGVNATGKDIITLELGTGHGVQSSKVVCLPVWIFDTGASQAGSPMKKDRAAFLSDTKNGYAIMTKDRPKVTRVEVFCDVSAMKPRDATPTLDITAHESKGKNSTASIHVGQAADLRGKNITSIEIKGADASIDVEKINCQPIWYINRGSGQLGYTFNSTNPGNPGYFLHGSDAVTRVAVTCA</sequence>
<protein>
    <submittedName>
        <fullName evidence="2">Uncharacterized protein</fullName>
    </submittedName>
</protein>
<dbReference type="Proteomes" id="UP000230605">
    <property type="component" value="Chromosome 7"/>
</dbReference>
<proteinExistence type="predicted"/>
<evidence type="ECO:0000313" key="4">
    <source>
        <dbReference type="Proteomes" id="UP000230605"/>
    </source>
</evidence>
<reference evidence="3 5" key="2">
    <citation type="submission" date="2023-09" db="EMBL/GenBank/DDBJ databases">
        <title>Complete-Gapless Cercospora beticola genome.</title>
        <authorList>
            <person name="Wyatt N.A."/>
            <person name="Spanner R.E."/>
            <person name="Bolton M.D."/>
        </authorList>
    </citation>
    <scope>NUCLEOTIDE SEQUENCE [LARGE SCALE GENOMIC DNA]</scope>
    <source>
        <strain evidence="3">Cb09-40</strain>
    </source>
</reference>
<accession>A0A2G5HG66</accession>
<reference evidence="2 4" key="1">
    <citation type="submission" date="2015-10" db="EMBL/GenBank/DDBJ databases">
        <title>The cercosporin biosynthetic gene cluster was horizontally transferred to several fungal lineages and shown to be expanded in Cercospora beticola based on microsynteny with recipient genomes.</title>
        <authorList>
            <person name="De Jonge R."/>
            <person name="Ebert M.K."/>
            <person name="Suttle J.C."/>
            <person name="Jurick Ii W.M."/>
            <person name="Secor G.A."/>
            <person name="Thomma B.P."/>
            <person name="Van De Peer Y."/>
            <person name="Bolton M.D."/>
        </authorList>
    </citation>
    <scope>NUCLEOTIDE SEQUENCE [LARGE SCALE GENOMIC DNA]</scope>
    <source>
        <strain evidence="2 4">09-40</strain>
    </source>
</reference>